<evidence type="ECO:0000313" key="3">
    <source>
        <dbReference type="Proteomes" id="UP001603857"/>
    </source>
</evidence>
<evidence type="ECO:0000313" key="2">
    <source>
        <dbReference type="EMBL" id="KAL2326256.1"/>
    </source>
</evidence>
<dbReference type="AlphaFoldDB" id="A0ABD1LS14"/>
<keyword evidence="3" id="KW-1185">Reference proteome</keyword>
<gene>
    <name evidence="2" type="ORF">Fmac_025314</name>
</gene>
<accession>A0ABD1LS14</accession>
<sequence length="97" mass="10833">MNKEQRKRKTERKRKGADKSYPRGADGDPGEGANAIEFVAREEGPRKAARDEAEGGAEADVVGEVSRSTHWRKTEVMELCMTMEARAKRKTTAKIRA</sequence>
<comment type="caution">
    <text evidence="2">The sequence shown here is derived from an EMBL/GenBank/DDBJ whole genome shotgun (WGS) entry which is preliminary data.</text>
</comment>
<dbReference type="Proteomes" id="UP001603857">
    <property type="component" value="Unassembled WGS sequence"/>
</dbReference>
<feature type="compositionally biased region" description="Basic and acidic residues" evidence="1">
    <location>
        <begin position="39"/>
        <end position="53"/>
    </location>
</feature>
<organism evidence="2 3">
    <name type="scientific">Flemingia macrophylla</name>
    <dbReference type="NCBI Taxonomy" id="520843"/>
    <lineage>
        <taxon>Eukaryota</taxon>
        <taxon>Viridiplantae</taxon>
        <taxon>Streptophyta</taxon>
        <taxon>Embryophyta</taxon>
        <taxon>Tracheophyta</taxon>
        <taxon>Spermatophyta</taxon>
        <taxon>Magnoliopsida</taxon>
        <taxon>eudicotyledons</taxon>
        <taxon>Gunneridae</taxon>
        <taxon>Pentapetalae</taxon>
        <taxon>rosids</taxon>
        <taxon>fabids</taxon>
        <taxon>Fabales</taxon>
        <taxon>Fabaceae</taxon>
        <taxon>Papilionoideae</taxon>
        <taxon>50 kb inversion clade</taxon>
        <taxon>NPAAA clade</taxon>
        <taxon>indigoferoid/millettioid clade</taxon>
        <taxon>Phaseoleae</taxon>
        <taxon>Flemingia</taxon>
    </lineage>
</organism>
<feature type="compositionally biased region" description="Low complexity" evidence="1">
    <location>
        <begin position="56"/>
        <end position="65"/>
    </location>
</feature>
<feature type="region of interest" description="Disordered" evidence="1">
    <location>
        <begin position="1"/>
        <end position="66"/>
    </location>
</feature>
<reference evidence="2 3" key="1">
    <citation type="submission" date="2024-08" db="EMBL/GenBank/DDBJ databases">
        <title>Insights into the chromosomal genome structure of Flemingia macrophylla.</title>
        <authorList>
            <person name="Ding Y."/>
            <person name="Zhao Y."/>
            <person name="Bi W."/>
            <person name="Wu M."/>
            <person name="Zhao G."/>
            <person name="Gong Y."/>
            <person name="Li W."/>
            <person name="Zhang P."/>
        </authorList>
    </citation>
    <scope>NUCLEOTIDE SEQUENCE [LARGE SCALE GENOMIC DNA]</scope>
    <source>
        <strain evidence="2">DYQJB</strain>
        <tissue evidence="2">Leaf</tissue>
    </source>
</reference>
<evidence type="ECO:0000256" key="1">
    <source>
        <dbReference type="SAM" id="MobiDB-lite"/>
    </source>
</evidence>
<feature type="compositionally biased region" description="Basic residues" evidence="1">
    <location>
        <begin position="1"/>
        <end position="16"/>
    </location>
</feature>
<dbReference type="EMBL" id="JBGMDY010000008">
    <property type="protein sequence ID" value="KAL2326256.1"/>
    <property type="molecule type" value="Genomic_DNA"/>
</dbReference>
<name>A0ABD1LS14_9FABA</name>
<protein>
    <submittedName>
        <fullName evidence="2">Uncharacterized protein</fullName>
    </submittedName>
</protein>
<proteinExistence type="predicted"/>